<evidence type="ECO:0000313" key="2">
    <source>
        <dbReference type="Proteomes" id="UP000809081"/>
    </source>
</evidence>
<accession>A0ABS2PJC6</accession>
<organism evidence="1 2">
    <name type="scientific">Streptococcus saliviloxodontae</name>
    <dbReference type="NCBI Taxonomy" id="1349416"/>
    <lineage>
        <taxon>Bacteria</taxon>
        <taxon>Bacillati</taxon>
        <taxon>Bacillota</taxon>
        <taxon>Bacilli</taxon>
        <taxon>Lactobacillales</taxon>
        <taxon>Streptococcaceae</taxon>
        <taxon>Streptococcus</taxon>
    </lineage>
</organism>
<dbReference type="RefSeq" id="WP_205016473.1">
    <property type="nucleotide sequence ID" value="NZ_JAFBEI010000005.1"/>
</dbReference>
<comment type="caution">
    <text evidence="1">The sequence shown here is derived from an EMBL/GenBank/DDBJ whole genome shotgun (WGS) entry which is preliminary data.</text>
</comment>
<protein>
    <submittedName>
        <fullName evidence="1">Uncharacterized protein</fullName>
    </submittedName>
</protein>
<gene>
    <name evidence="1" type="ORF">JOC31_000321</name>
</gene>
<reference evidence="1 2" key="1">
    <citation type="submission" date="2021-01" db="EMBL/GenBank/DDBJ databases">
        <title>Genomic Encyclopedia of Type Strains, Phase IV (KMG-IV): sequencing the most valuable type-strain genomes for metagenomic binning, comparative biology and taxonomic classification.</title>
        <authorList>
            <person name="Goeker M."/>
        </authorList>
    </citation>
    <scope>NUCLEOTIDE SEQUENCE [LARGE SCALE GENOMIC DNA]</scope>
    <source>
        <strain evidence="1 2">DSM 27513</strain>
    </source>
</reference>
<name>A0ABS2PJC6_9STRE</name>
<proteinExistence type="predicted"/>
<sequence>MDGFREGIEFFEKNNSSLLGSALGNQYIDRVEFEINETVKSLNGFSGTAASISTLKGDVAEFWHAGTFNIKAAVRGSNHRLVVDRSHDFGSVDVRGKNFISKAGLKYYKDGVTSAKQQSKSIFERYKEYQAQGGKDSIETFLKKRGYSDTSVLNSAVYAGQIRVIPADQLKDAIAYLEKNIAKESVNRPEQVQRLKETLAMLTDKISDNEGVESIQLTEAESRQIARLAKEGLVDPKKLGLTTEELIQESDIIRESFQAGMSAAVVSLVLKITPEILKAIDYLIQNGEIDEEQYKAIGLAAVTGVSEGFIRGSISAAITANCKAGLLGSTLKEVEPSIIGMVTVVTMNTIQNSFKVAKGEMTRQELTDELIKQMFVSTCSLYIGGISQGIIELPVLGFMIGSFIGSMIGSVAYSAGYSAVMSFCVENGFTMFGLVDQNYELPKEILEKIGVELFDYENFDYENFTPEIFNVATFDLQLYEYEKYDIIFLRRGVIGIRRIGYI</sequence>
<dbReference type="EMBL" id="JAFBEI010000005">
    <property type="protein sequence ID" value="MBM7635528.1"/>
    <property type="molecule type" value="Genomic_DNA"/>
</dbReference>
<keyword evidence="2" id="KW-1185">Reference proteome</keyword>
<evidence type="ECO:0000313" key="1">
    <source>
        <dbReference type="EMBL" id="MBM7635528.1"/>
    </source>
</evidence>
<dbReference type="Proteomes" id="UP000809081">
    <property type="component" value="Unassembled WGS sequence"/>
</dbReference>